<reference evidence="3 4" key="1">
    <citation type="submission" date="2019-09" db="EMBL/GenBank/DDBJ databases">
        <title>Nocardioides panacisoli sp. nov., isolated from the soil of a ginseng field.</title>
        <authorList>
            <person name="Cho C."/>
        </authorList>
    </citation>
    <scope>NUCLEOTIDE SEQUENCE [LARGE SCALE GENOMIC DNA]</scope>
    <source>
        <strain evidence="3 4">BN140041</strain>
    </source>
</reference>
<name>A0A5B1M1F1_9ACTN</name>
<evidence type="ECO:0000256" key="1">
    <source>
        <dbReference type="ARBA" id="ARBA00022962"/>
    </source>
</evidence>
<sequence>MPAHFARGILEAGRKAARQPTRRTRCTVCRLLGFVARRPTSVLEVLGQEDFDAFTALTAVHGDGWGMAWLDADSPTIRSVTSAESAIHDPAYAELAAQRLGRAGILHLRWATPGLPVSPENTHPFVEGGYAFAHNGHVAPVHKLEEMLSREARAALRGDTDSERYFRFVLQCIAERGDDTAGLSHALGVLTSEFPDASLNALLMTPTQMYGVHINSQASAPVTGLRKLFRSEDEIPFRHTDDYFAMDYRITLDAAHVISSGIDQAGWTPVPDDTAAMVDLTSLDVTRLDGWAPQRTEQASE</sequence>
<dbReference type="Proteomes" id="UP000324351">
    <property type="component" value="Unassembled WGS sequence"/>
</dbReference>
<keyword evidence="4" id="KW-1185">Reference proteome</keyword>
<dbReference type="PANTHER" id="PTHR42824:SF1">
    <property type="entry name" value="GLUTAMINE AMIDOTRANSFERASE YAFJ-RELATED"/>
    <property type="match status" value="1"/>
</dbReference>
<dbReference type="Gene3D" id="3.60.20.10">
    <property type="entry name" value="Glutamine Phosphoribosylpyrophosphate, subunit 1, domain 1"/>
    <property type="match status" value="1"/>
</dbReference>
<gene>
    <name evidence="3" type="ORF">F0U47_14505</name>
</gene>
<dbReference type="Pfam" id="PF13230">
    <property type="entry name" value="GATase_4"/>
    <property type="match status" value="1"/>
</dbReference>
<dbReference type="SUPFAM" id="SSF56235">
    <property type="entry name" value="N-terminal nucleophile aminohydrolases (Ntn hydrolases)"/>
    <property type="match status" value="1"/>
</dbReference>
<evidence type="ECO:0000259" key="2">
    <source>
        <dbReference type="PROSITE" id="PS51278"/>
    </source>
</evidence>
<dbReference type="InterPro" id="IPR029055">
    <property type="entry name" value="Ntn_hydrolases_N"/>
</dbReference>
<keyword evidence="3" id="KW-0808">Transferase</keyword>
<proteinExistence type="predicted"/>
<dbReference type="CDD" id="cd01908">
    <property type="entry name" value="YafJ"/>
    <property type="match status" value="1"/>
</dbReference>
<keyword evidence="1 3" id="KW-0315">Glutamine amidotransferase</keyword>
<dbReference type="AlphaFoldDB" id="A0A5B1M1F1"/>
<dbReference type="GO" id="GO:0016740">
    <property type="term" value="F:transferase activity"/>
    <property type="evidence" value="ECO:0007669"/>
    <property type="project" value="UniProtKB-KW"/>
</dbReference>
<accession>A0A5B1M1F1</accession>
<dbReference type="InterPro" id="IPR017932">
    <property type="entry name" value="GATase_2_dom"/>
</dbReference>
<evidence type="ECO:0000313" key="3">
    <source>
        <dbReference type="EMBL" id="KAA1426594.1"/>
    </source>
</evidence>
<organism evidence="3 4">
    <name type="scientific">Nocardioides antri</name>
    <dbReference type="NCBI Taxonomy" id="2607659"/>
    <lineage>
        <taxon>Bacteria</taxon>
        <taxon>Bacillati</taxon>
        <taxon>Actinomycetota</taxon>
        <taxon>Actinomycetes</taxon>
        <taxon>Propionibacteriales</taxon>
        <taxon>Nocardioidaceae</taxon>
        <taxon>Nocardioides</taxon>
    </lineage>
</organism>
<comment type="caution">
    <text evidence="3">The sequence shown here is derived from an EMBL/GenBank/DDBJ whole genome shotgun (WGS) entry which is preliminary data.</text>
</comment>
<dbReference type="InterPro" id="IPR026869">
    <property type="entry name" value="EgtC-like"/>
</dbReference>
<protein>
    <submittedName>
        <fullName evidence="3">Class II glutamine amidotransferase</fullName>
    </submittedName>
</protein>
<dbReference type="PANTHER" id="PTHR42824">
    <property type="entry name" value="GLUTAMINE AMIDOTRANSFERASE"/>
    <property type="match status" value="1"/>
</dbReference>
<feature type="domain" description="Glutamine amidotransferase type-2" evidence="2">
    <location>
        <begin position="29"/>
        <end position="301"/>
    </location>
</feature>
<evidence type="ECO:0000313" key="4">
    <source>
        <dbReference type="Proteomes" id="UP000324351"/>
    </source>
</evidence>
<dbReference type="EMBL" id="VUJW01000008">
    <property type="protein sequence ID" value="KAA1426594.1"/>
    <property type="molecule type" value="Genomic_DNA"/>
</dbReference>
<reference evidence="3 4" key="2">
    <citation type="submission" date="2019-09" db="EMBL/GenBank/DDBJ databases">
        <authorList>
            <person name="Jin C."/>
        </authorList>
    </citation>
    <scope>NUCLEOTIDE SEQUENCE [LARGE SCALE GENOMIC DNA]</scope>
    <source>
        <strain evidence="3 4">BN140041</strain>
    </source>
</reference>
<dbReference type="PROSITE" id="PS51278">
    <property type="entry name" value="GATASE_TYPE_2"/>
    <property type="match status" value="1"/>
</dbReference>